<keyword evidence="2" id="KW-1185">Reference proteome</keyword>
<sequence length="229" mass="26054">MKPKTDLLWTHNESRWFGKDVGTLYLIRKILGVGRGEADPDLWVDLGYVVEQVCEPQPGRLELVHCAETFAEDLLGLLGRGPQDEGHTLLRSVPVAVDILAQLKSGHLKTMTFQNGWKVFPLCTKCNSQPAIPKHIIDCIDSSIDELYLSPADMMTELFKRVSSEKIEQKRMSDNHQLRQFQQTDDFMTKGMKIGLRRAGWSIGQISTDRDLDVSTVHRLWWLEQGHVA</sequence>
<protein>
    <submittedName>
        <fullName evidence="1">Uncharacterized protein</fullName>
    </submittedName>
</protein>
<name>A0ABY6L9X5_9ARAC</name>
<accession>A0ABY6L9X5</accession>
<evidence type="ECO:0000313" key="1">
    <source>
        <dbReference type="EMBL" id="UYV77257.1"/>
    </source>
</evidence>
<dbReference type="EMBL" id="CP092877">
    <property type="protein sequence ID" value="UYV77257.1"/>
    <property type="molecule type" value="Genomic_DNA"/>
</dbReference>
<reference evidence="1 2" key="1">
    <citation type="submission" date="2022-01" db="EMBL/GenBank/DDBJ databases">
        <title>A chromosomal length assembly of Cordylochernes scorpioides.</title>
        <authorList>
            <person name="Zeh D."/>
            <person name="Zeh J."/>
        </authorList>
    </citation>
    <scope>NUCLEOTIDE SEQUENCE [LARGE SCALE GENOMIC DNA]</scope>
    <source>
        <strain evidence="1">IN4F17</strain>
        <tissue evidence="1">Whole Body</tissue>
    </source>
</reference>
<evidence type="ECO:0000313" key="2">
    <source>
        <dbReference type="Proteomes" id="UP001235939"/>
    </source>
</evidence>
<proteinExistence type="predicted"/>
<dbReference type="Proteomes" id="UP001235939">
    <property type="component" value="Chromosome 15"/>
</dbReference>
<gene>
    <name evidence="1" type="ORF">LAZ67_15000244</name>
</gene>
<organism evidence="1 2">
    <name type="scientific">Cordylochernes scorpioides</name>
    <dbReference type="NCBI Taxonomy" id="51811"/>
    <lineage>
        <taxon>Eukaryota</taxon>
        <taxon>Metazoa</taxon>
        <taxon>Ecdysozoa</taxon>
        <taxon>Arthropoda</taxon>
        <taxon>Chelicerata</taxon>
        <taxon>Arachnida</taxon>
        <taxon>Pseudoscorpiones</taxon>
        <taxon>Cheliferoidea</taxon>
        <taxon>Chernetidae</taxon>
        <taxon>Cordylochernes</taxon>
    </lineage>
</organism>